<proteinExistence type="predicted"/>
<keyword evidence="2" id="KW-1185">Reference proteome</keyword>
<evidence type="ECO:0000313" key="2">
    <source>
        <dbReference type="Proteomes" id="UP001139516"/>
    </source>
</evidence>
<reference evidence="1" key="1">
    <citation type="submission" date="2022-04" db="EMBL/GenBank/DDBJ databases">
        <title>Roseomonas acroporae sp. nov., isolated from coral Acropora digitifera.</title>
        <authorList>
            <person name="Sun H."/>
        </authorList>
    </citation>
    <scope>NUCLEOTIDE SEQUENCE</scope>
    <source>
        <strain evidence="1">NAR14</strain>
    </source>
</reference>
<dbReference type="AlphaFoldDB" id="A0A9X1YDM8"/>
<dbReference type="Proteomes" id="UP001139516">
    <property type="component" value="Unassembled WGS sequence"/>
</dbReference>
<organism evidence="1 2">
    <name type="scientific">Roseomonas acroporae</name>
    <dbReference type="NCBI Taxonomy" id="2937791"/>
    <lineage>
        <taxon>Bacteria</taxon>
        <taxon>Pseudomonadati</taxon>
        <taxon>Pseudomonadota</taxon>
        <taxon>Alphaproteobacteria</taxon>
        <taxon>Acetobacterales</taxon>
        <taxon>Roseomonadaceae</taxon>
        <taxon>Roseomonas</taxon>
    </lineage>
</organism>
<gene>
    <name evidence="1" type="ORF">M0638_28205</name>
</gene>
<accession>A0A9X1YDM8</accession>
<protein>
    <submittedName>
        <fullName evidence="1">Uncharacterized protein</fullName>
    </submittedName>
</protein>
<dbReference type="RefSeq" id="WP_248670279.1">
    <property type="nucleotide sequence ID" value="NZ_JALPRX010000231.1"/>
</dbReference>
<comment type="caution">
    <text evidence="1">The sequence shown here is derived from an EMBL/GenBank/DDBJ whole genome shotgun (WGS) entry which is preliminary data.</text>
</comment>
<evidence type="ECO:0000313" key="1">
    <source>
        <dbReference type="EMBL" id="MCK8788238.1"/>
    </source>
</evidence>
<dbReference type="EMBL" id="JALPRX010000231">
    <property type="protein sequence ID" value="MCK8788238.1"/>
    <property type="molecule type" value="Genomic_DNA"/>
</dbReference>
<name>A0A9X1YDM8_9PROT</name>
<sequence>MSAAVTDLRLRRGAEHICRLGPRAVAELLAEIADQHGIHDEIVRTLATYQRVTPGMLRAAGGDRFPVQIQEVPR</sequence>